<dbReference type="AlphaFoldDB" id="A0A369A1V9"/>
<evidence type="ECO:0008006" key="4">
    <source>
        <dbReference type="Google" id="ProtNLM"/>
    </source>
</evidence>
<evidence type="ECO:0000313" key="2">
    <source>
        <dbReference type="EMBL" id="RCX03290.1"/>
    </source>
</evidence>
<feature type="coiled-coil region" evidence="1">
    <location>
        <begin position="60"/>
        <end position="116"/>
    </location>
</feature>
<name>A0A369A1V9_9FLAO</name>
<protein>
    <recommendedName>
        <fullName evidence="4">Sensor of ECF-type sigma factor</fullName>
    </recommendedName>
</protein>
<evidence type="ECO:0000256" key="1">
    <source>
        <dbReference type="SAM" id="Coils"/>
    </source>
</evidence>
<gene>
    <name evidence="2" type="ORF">DES35_103174</name>
</gene>
<comment type="caution">
    <text evidence="2">The sequence shown here is derived from an EMBL/GenBank/DDBJ whole genome shotgun (WGS) entry which is preliminary data.</text>
</comment>
<dbReference type="EMBL" id="QPJS01000003">
    <property type="protein sequence ID" value="RCX03290.1"/>
    <property type="molecule type" value="Genomic_DNA"/>
</dbReference>
<evidence type="ECO:0000313" key="3">
    <source>
        <dbReference type="Proteomes" id="UP000253517"/>
    </source>
</evidence>
<keyword evidence="3" id="KW-1185">Reference proteome</keyword>
<organism evidence="2 3">
    <name type="scientific">Schleiferia thermophila</name>
    <dbReference type="NCBI Taxonomy" id="884107"/>
    <lineage>
        <taxon>Bacteria</taxon>
        <taxon>Pseudomonadati</taxon>
        <taxon>Bacteroidota</taxon>
        <taxon>Flavobacteriia</taxon>
        <taxon>Flavobacteriales</taxon>
        <taxon>Schleiferiaceae</taxon>
        <taxon>Schleiferia</taxon>
    </lineage>
</organism>
<accession>A0A369A1V9</accession>
<reference evidence="2 3" key="1">
    <citation type="submission" date="2018-07" db="EMBL/GenBank/DDBJ databases">
        <title>Genomic Encyclopedia of Type Strains, Phase IV (KMG-IV): sequencing the most valuable type-strain genomes for metagenomic binning, comparative biology and taxonomic classification.</title>
        <authorList>
            <person name="Goeker M."/>
        </authorList>
    </citation>
    <scope>NUCLEOTIDE SEQUENCE [LARGE SCALE GENOMIC DNA]</scope>
    <source>
        <strain evidence="2 3">DSM 21410</strain>
    </source>
</reference>
<dbReference type="RefSeq" id="WP_125039440.1">
    <property type="nucleotide sequence ID" value="NZ_BHZF01000003.1"/>
</dbReference>
<proteinExistence type="predicted"/>
<keyword evidence="1" id="KW-0175">Coiled coil</keyword>
<dbReference type="Proteomes" id="UP000253517">
    <property type="component" value="Unassembled WGS sequence"/>
</dbReference>
<sequence length="154" mass="18313">MERIRISGIALLIVLNLNTFAQPDKAWLRAKERIENMRIGIISTRLNMTTAEAEKFWPIYNEYRRKLDKIHQERIQLIEEGLNNSDSITSLSDNDAEKLMSEILKLNEENAKIQIEYYKKFSRLIGPKRAIDLYLSEIHFKRKLMREMRELKSD</sequence>